<feature type="domain" description="MSP" evidence="3">
    <location>
        <begin position="1"/>
        <end position="59"/>
    </location>
</feature>
<evidence type="ECO:0000259" key="3">
    <source>
        <dbReference type="PROSITE" id="PS50202"/>
    </source>
</evidence>
<evidence type="ECO:0000256" key="2">
    <source>
        <dbReference type="SAM" id="MobiDB-lite"/>
    </source>
</evidence>
<dbReference type="PROSITE" id="PS50202">
    <property type="entry name" value="MSP"/>
    <property type="match status" value="2"/>
</dbReference>
<dbReference type="AlphaFoldDB" id="A0A9Q0JKU6"/>
<dbReference type="InterPro" id="IPR008962">
    <property type="entry name" value="PapD-like_sf"/>
</dbReference>
<reference evidence="4" key="1">
    <citation type="submission" date="2022-02" db="EMBL/GenBank/DDBJ databases">
        <authorList>
            <person name="Henning P.M."/>
            <person name="McCubbin A.G."/>
            <person name="Shore J.S."/>
        </authorList>
    </citation>
    <scope>NUCLEOTIDE SEQUENCE</scope>
    <source>
        <strain evidence="4">F60SS</strain>
        <tissue evidence="4">Leaves</tissue>
    </source>
</reference>
<dbReference type="InterPro" id="IPR016763">
    <property type="entry name" value="VAP"/>
</dbReference>
<sequence length="374" mass="42057">MVTMQSLTEAPPYLESKDKFMVQSTIVPIGTTKKDIAHAMFSKHGGKYVEEKKLRIILARLPVYPVTCTETLEFVSPEARESRLRELGIMTTELLEINPTTLKFTIAEWKKQSSCSIQLINKTNQNVAFKIHGCLPNYLLNLWPVTMQSVNNGALNFRKEHKFLIQSTVLPLGTSVENIPSDMFSKHSTNYIEEKKLSVVHILVDSMFLPREPEELKSELAELTQQNRCPGSNELVKTSSVKMYCVRPNVGIIEPKATCNFTVTRQYQTVAPPNLECKDKFLVQSRIVPFGTTGKDITANMVVLVSPPHSLALHPDTTELKKEPNHGADNISPPDDEKGSPVFVYWDTAPESKPPVKASRLRQSCDRCDVISRD</sequence>
<dbReference type="GO" id="GO:0005886">
    <property type="term" value="C:plasma membrane"/>
    <property type="evidence" value="ECO:0007669"/>
    <property type="project" value="TreeGrafter"/>
</dbReference>
<accession>A0A9Q0JKU6</accession>
<dbReference type="InterPro" id="IPR013783">
    <property type="entry name" value="Ig-like_fold"/>
</dbReference>
<dbReference type="Proteomes" id="UP001141552">
    <property type="component" value="Unassembled WGS sequence"/>
</dbReference>
<protein>
    <recommendedName>
        <fullName evidence="3">MSP domain-containing protein</fullName>
    </recommendedName>
</protein>
<proteinExistence type="inferred from homology"/>
<dbReference type="PANTHER" id="PTHR10809">
    <property type="entry name" value="VESICLE-ASSOCIATED MEMBRANE PROTEIN-ASSOCIATED PROTEIN"/>
    <property type="match status" value="1"/>
</dbReference>
<dbReference type="EMBL" id="JAKUCV010001893">
    <property type="protein sequence ID" value="KAJ4844682.1"/>
    <property type="molecule type" value="Genomic_DNA"/>
</dbReference>
<feature type="domain" description="MSP" evidence="3">
    <location>
        <begin position="196"/>
        <end position="323"/>
    </location>
</feature>
<organism evidence="4 5">
    <name type="scientific">Turnera subulata</name>
    <dbReference type="NCBI Taxonomy" id="218843"/>
    <lineage>
        <taxon>Eukaryota</taxon>
        <taxon>Viridiplantae</taxon>
        <taxon>Streptophyta</taxon>
        <taxon>Embryophyta</taxon>
        <taxon>Tracheophyta</taxon>
        <taxon>Spermatophyta</taxon>
        <taxon>Magnoliopsida</taxon>
        <taxon>eudicotyledons</taxon>
        <taxon>Gunneridae</taxon>
        <taxon>Pentapetalae</taxon>
        <taxon>rosids</taxon>
        <taxon>fabids</taxon>
        <taxon>Malpighiales</taxon>
        <taxon>Passifloraceae</taxon>
        <taxon>Turnera</taxon>
    </lineage>
</organism>
<keyword evidence="5" id="KW-1185">Reference proteome</keyword>
<evidence type="ECO:0000313" key="4">
    <source>
        <dbReference type="EMBL" id="KAJ4844682.1"/>
    </source>
</evidence>
<dbReference type="OrthoDB" id="264603at2759"/>
<reference evidence="4" key="2">
    <citation type="journal article" date="2023" name="Plants (Basel)">
        <title>Annotation of the Turnera subulata (Passifloraceae) Draft Genome Reveals the S-Locus Evolved after the Divergence of Turneroideae from Passifloroideae in a Stepwise Manner.</title>
        <authorList>
            <person name="Henning P.M."/>
            <person name="Roalson E.H."/>
            <person name="Mir W."/>
            <person name="McCubbin A.G."/>
            <person name="Shore J.S."/>
        </authorList>
    </citation>
    <scope>NUCLEOTIDE SEQUENCE</scope>
    <source>
        <strain evidence="4">F60SS</strain>
    </source>
</reference>
<evidence type="ECO:0000313" key="5">
    <source>
        <dbReference type="Proteomes" id="UP001141552"/>
    </source>
</evidence>
<comment type="caution">
    <text evidence="4">The sequence shown here is derived from an EMBL/GenBank/DDBJ whole genome shotgun (WGS) entry which is preliminary data.</text>
</comment>
<gene>
    <name evidence="4" type="ORF">Tsubulata_018302</name>
</gene>
<dbReference type="GO" id="GO:0005789">
    <property type="term" value="C:endoplasmic reticulum membrane"/>
    <property type="evidence" value="ECO:0007669"/>
    <property type="project" value="InterPro"/>
</dbReference>
<dbReference type="SUPFAM" id="SSF49354">
    <property type="entry name" value="PapD-like"/>
    <property type="match status" value="3"/>
</dbReference>
<dbReference type="InterPro" id="IPR000535">
    <property type="entry name" value="MSP_dom"/>
</dbReference>
<comment type="similarity">
    <text evidence="1">Belongs to the VAMP-associated protein (VAP) (TC 9.B.17) family.</text>
</comment>
<dbReference type="GO" id="GO:0061817">
    <property type="term" value="P:endoplasmic reticulum-plasma membrane tethering"/>
    <property type="evidence" value="ECO:0007669"/>
    <property type="project" value="TreeGrafter"/>
</dbReference>
<name>A0A9Q0JKU6_9ROSI</name>
<dbReference type="GO" id="GO:0090158">
    <property type="term" value="P:endoplasmic reticulum membrane organization"/>
    <property type="evidence" value="ECO:0007669"/>
    <property type="project" value="TreeGrafter"/>
</dbReference>
<evidence type="ECO:0000256" key="1">
    <source>
        <dbReference type="ARBA" id="ARBA00008932"/>
    </source>
</evidence>
<dbReference type="Gene3D" id="2.60.40.10">
    <property type="entry name" value="Immunoglobulins"/>
    <property type="match status" value="4"/>
</dbReference>
<dbReference type="Pfam" id="PF00635">
    <property type="entry name" value="Motile_Sperm"/>
    <property type="match status" value="1"/>
</dbReference>
<dbReference type="PANTHER" id="PTHR10809:SF148">
    <property type="entry name" value="OS01G0936800 PROTEIN"/>
    <property type="match status" value="1"/>
</dbReference>
<feature type="region of interest" description="Disordered" evidence="2">
    <location>
        <begin position="319"/>
        <end position="360"/>
    </location>
</feature>